<reference evidence="2" key="1">
    <citation type="journal article" date="2008" name="Nature">
        <title>The amphioxus genome and the evolution of the chordate karyotype.</title>
        <authorList>
            <consortium name="US DOE Joint Genome Institute (JGI-PGF)"/>
            <person name="Putnam N.H."/>
            <person name="Butts T."/>
            <person name="Ferrier D.E.K."/>
            <person name="Furlong R.F."/>
            <person name="Hellsten U."/>
            <person name="Kawashima T."/>
            <person name="Robinson-Rechavi M."/>
            <person name="Shoguchi E."/>
            <person name="Terry A."/>
            <person name="Yu J.-K."/>
            <person name="Benito-Gutierrez E.L."/>
            <person name="Dubchak I."/>
            <person name="Garcia-Fernandez J."/>
            <person name="Gibson-Brown J.J."/>
            <person name="Grigoriev I.V."/>
            <person name="Horton A.C."/>
            <person name="de Jong P.J."/>
            <person name="Jurka J."/>
            <person name="Kapitonov V.V."/>
            <person name="Kohara Y."/>
            <person name="Kuroki Y."/>
            <person name="Lindquist E."/>
            <person name="Lucas S."/>
            <person name="Osoegawa K."/>
            <person name="Pennacchio L.A."/>
            <person name="Salamov A.A."/>
            <person name="Satou Y."/>
            <person name="Sauka-Spengler T."/>
            <person name="Schmutz J."/>
            <person name="Shin-I T."/>
            <person name="Toyoda A."/>
            <person name="Bronner-Fraser M."/>
            <person name="Fujiyama A."/>
            <person name="Holland L.Z."/>
            <person name="Holland P.W.H."/>
            <person name="Satoh N."/>
            <person name="Rokhsar D.S."/>
        </authorList>
    </citation>
    <scope>NUCLEOTIDE SEQUENCE [LARGE SCALE GENOMIC DNA]</scope>
    <source>
        <strain evidence="2">S238N-H82</strain>
        <tissue evidence="2">Testes</tissue>
    </source>
</reference>
<dbReference type="AlphaFoldDB" id="C3Z1S2"/>
<dbReference type="EMBL" id="GG666573">
    <property type="protein sequence ID" value="EEN53439.1"/>
    <property type="molecule type" value="Genomic_DNA"/>
</dbReference>
<evidence type="ECO:0000256" key="1">
    <source>
        <dbReference type="SAM" id="MobiDB-lite"/>
    </source>
</evidence>
<dbReference type="InParanoid" id="C3Z1S2"/>
<feature type="region of interest" description="Disordered" evidence="1">
    <location>
        <begin position="103"/>
        <end position="136"/>
    </location>
</feature>
<accession>C3Z1S2</accession>
<sequence>MKASHPDTIPLFQLGQGHPTYGSDKSSIKGQTRHLSRAVLTRQPQSERLILFYSNTGGSFWVAAFERPDPVLTPSAARYHAARLARGPRPPAARANAARAMMPDPPLCHVADRPRPDAPPRRPFSQPACYRRRHRQ</sequence>
<evidence type="ECO:0000313" key="2">
    <source>
        <dbReference type="EMBL" id="EEN53439.1"/>
    </source>
</evidence>
<gene>
    <name evidence="2" type="ORF">BRAFLDRAFT_122631</name>
</gene>
<organism>
    <name type="scientific">Branchiostoma floridae</name>
    <name type="common">Florida lancelet</name>
    <name type="synonym">Amphioxus</name>
    <dbReference type="NCBI Taxonomy" id="7739"/>
    <lineage>
        <taxon>Eukaryota</taxon>
        <taxon>Metazoa</taxon>
        <taxon>Chordata</taxon>
        <taxon>Cephalochordata</taxon>
        <taxon>Leptocardii</taxon>
        <taxon>Amphioxiformes</taxon>
        <taxon>Branchiostomatidae</taxon>
        <taxon>Branchiostoma</taxon>
    </lineage>
</organism>
<protein>
    <submittedName>
        <fullName evidence="2">Uncharacterized protein</fullName>
    </submittedName>
</protein>
<feature type="compositionally biased region" description="Basic and acidic residues" evidence="1">
    <location>
        <begin position="110"/>
        <end position="120"/>
    </location>
</feature>
<name>C3Z1S2_BRAFL</name>
<feature type="region of interest" description="Disordered" evidence="1">
    <location>
        <begin position="1"/>
        <end position="32"/>
    </location>
</feature>
<proteinExistence type="predicted"/>